<reference evidence="2 3" key="1">
    <citation type="submission" date="2024-07" db="EMBL/GenBank/DDBJ databases">
        <title>The genome sequence of type strain Sediminicola luteus GDMCC 1.2596T.</title>
        <authorList>
            <person name="Liu Y."/>
        </authorList>
    </citation>
    <scope>NUCLEOTIDE SEQUENCE [LARGE SCALE GENOMIC DNA]</scope>
    <source>
        <strain evidence="2 3">GDMCC 1.2596</strain>
    </source>
</reference>
<dbReference type="EMBL" id="JBEWYP010000008">
    <property type="protein sequence ID" value="MET7030429.1"/>
    <property type="molecule type" value="Genomic_DNA"/>
</dbReference>
<accession>A0ABV2TYU4</accession>
<dbReference type="RefSeq" id="WP_354619225.1">
    <property type="nucleotide sequence ID" value="NZ_JBEWYP010000008.1"/>
</dbReference>
<organism evidence="2 3">
    <name type="scientific">Sediminicola luteus</name>
    <dbReference type="NCBI Taxonomy" id="319238"/>
    <lineage>
        <taxon>Bacteria</taxon>
        <taxon>Pseudomonadati</taxon>
        <taxon>Bacteroidota</taxon>
        <taxon>Flavobacteriia</taxon>
        <taxon>Flavobacteriales</taxon>
        <taxon>Flavobacteriaceae</taxon>
        <taxon>Sediminicola</taxon>
    </lineage>
</organism>
<protein>
    <submittedName>
        <fullName evidence="2">Uncharacterized protein</fullName>
    </submittedName>
</protein>
<feature type="transmembrane region" description="Helical" evidence="1">
    <location>
        <begin position="6"/>
        <end position="24"/>
    </location>
</feature>
<keyword evidence="3" id="KW-1185">Reference proteome</keyword>
<proteinExistence type="predicted"/>
<gene>
    <name evidence="2" type="ORF">ABXZ32_13555</name>
</gene>
<keyword evidence="1" id="KW-0472">Membrane</keyword>
<evidence type="ECO:0000313" key="2">
    <source>
        <dbReference type="EMBL" id="MET7030429.1"/>
    </source>
</evidence>
<name>A0ABV2TYU4_9FLAO</name>
<keyword evidence="1" id="KW-0812">Transmembrane</keyword>
<comment type="caution">
    <text evidence="2">The sequence shown here is derived from an EMBL/GenBank/DDBJ whole genome shotgun (WGS) entry which is preliminary data.</text>
</comment>
<evidence type="ECO:0000313" key="3">
    <source>
        <dbReference type="Proteomes" id="UP001549773"/>
    </source>
</evidence>
<evidence type="ECO:0000256" key="1">
    <source>
        <dbReference type="SAM" id="Phobius"/>
    </source>
</evidence>
<dbReference type="Proteomes" id="UP001549773">
    <property type="component" value="Unassembled WGS sequence"/>
</dbReference>
<keyword evidence="1" id="KW-1133">Transmembrane helix</keyword>
<sequence length="104" mass="12069">MNTIQILSIFICGFALGLILFILLEKFFEPEVDFDELDDMYMVQDQKSRSEKTRIHDSRISAKQNFIGDSLGFSYSNSYNNEKTSTTNLKSKVIELRNRNKVAF</sequence>